<dbReference type="PANTHER" id="PTHR14234:SF19">
    <property type="entry name" value="RIM-BINDING PROTEIN, ISOFORM F"/>
    <property type="match status" value="1"/>
</dbReference>
<dbReference type="PROSITE" id="PS50002">
    <property type="entry name" value="SH3"/>
    <property type="match status" value="1"/>
</dbReference>
<feature type="compositionally biased region" description="Polar residues" evidence="4">
    <location>
        <begin position="419"/>
        <end position="430"/>
    </location>
</feature>
<dbReference type="GO" id="GO:0007274">
    <property type="term" value="P:neuromuscular synaptic transmission"/>
    <property type="evidence" value="ECO:0007669"/>
    <property type="project" value="TreeGrafter"/>
</dbReference>
<dbReference type="AlphaFoldDB" id="A0A6V7H153"/>
<feature type="region of interest" description="Disordered" evidence="4">
    <location>
        <begin position="472"/>
        <end position="501"/>
    </location>
</feature>
<feature type="compositionally biased region" description="Pro residues" evidence="4">
    <location>
        <begin position="314"/>
        <end position="325"/>
    </location>
</feature>
<accession>A0A6V7H153</accession>
<feature type="coiled-coil region" evidence="3">
    <location>
        <begin position="99"/>
        <end position="161"/>
    </location>
</feature>
<evidence type="ECO:0000256" key="2">
    <source>
        <dbReference type="PROSITE-ProRule" id="PRU00192"/>
    </source>
</evidence>
<protein>
    <recommendedName>
        <fullName evidence="5">SH3 domain-containing protein</fullName>
    </recommendedName>
</protein>
<dbReference type="Proteomes" id="UP000752696">
    <property type="component" value="Unassembled WGS sequence"/>
</dbReference>
<dbReference type="OrthoDB" id="4158657at2759"/>
<name>A0A6V7H153_9HYME</name>
<feature type="domain" description="SH3" evidence="5">
    <location>
        <begin position="651"/>
        <end position="719"/>
    </location>
</feature>
<dbReference type="InterPro" id="IPR036028">
    <property type="entry name" value="SH3-like_dom_sf"/>
</dbReference>
<dbReference type="SMART" id="SM00326">
    <property type="entry name" value="SH3"/>
    <property type="match status" value="1"/>
</dbReference>
<feature type="compositionally biased region" description="Low complexity" evidence="4">
    <location>
        <begin position="345"/>
        <end position="418"/>
    </location>
</feature>
<sequence length="787" mass="86586">AVFEIIRRNVRGSPFNTSLCQQNFKPPSSIFLDNDIHGRSIGTGRDKDGRAFQTSGMLQCCGVGGGASTAPQAPQLQDTGSAVGITTSTKTTIMQDAVLESILEQMRETEARKAELEHQHAEAQNQLREKIAGRYQGPESVEALQSKIRELEKKTELQMVRHEELSLELTSLRRARSRGPMVGHSVIPTTWPPTGSEIDRIIAKIEQDNSASRMVHDLDHARGTITTQQPSVTQGILRSSSENLPNLSQHQHPPHPHALSLRMPTQMSYVCKSPFCIYLWLLFFHWCKACHLPHASTESLKQYAGSPMPLTPMMPGCPPLTPNGPPYHYSEPIPPAPSLSTSQSQPVFQQKMQQYQQPQPTHTELLSSHSQSLLQKQQQKQQQTHSHFTSSQYQETYPHTQTYQQPLQQQQQQQPQSQHPASTTYLTSSSQSIIPHYSQHTQTAQNFQLNGSQQATTYPSLSITSHPNGTYSTGASSFSTGQLSHTNFSAPQTSIPQTTLSSLPPYSTTSFHSTLGALTSVPQTALPFSNVQSSFTTSGSTYSTVGTNAFGTSGMSSGLLQAISDPLQAMQQLSVQSQANHLQQQAIIQQIQQSLRASSPTAPATTGHHFLGSRQMPKIPSSILSNPLDRLTNDNIVTEGQVDMLDIPGKGRCYVYIARFTYEPFQHSPNENPEAELPVQGGDYLLVWGQTDDDGFLDAETLDGRRGLVPANFVQKLVGDDLLEFHQAVLGLRDVDDSVSTNIPQVSNDIDLELAALEEGNRNRQAELSAYAELDNIAEEDEQEPPG</sequence>
<dbReference type="CDD" id="cd12014">
    <property type="entry name" value="SH3_RIM-BP_1"/>
    <property type="match status" value="1"/>
</dbReference>
<keyword evidence="1 2" id="KW-0728">SH3 domain</keyword>
<reference evidence="6" key="1">
    <citation type="submission" date="2020-07" db="EMBL/GenBank/DDBJ databases">
        <authorList>
            <person name="Nazaruddin N."/>
        </authorList>
    </citation>
    <scope>NUCLEOTIDE SEQUENCE</scope>
</reference>
<comment type="caution">
    <text evidence="6">The sequence shown here is derived from an EMBL/GenBank/DDBJ whole genome shotgun (WGS) entry which is preliminary data.</text>
</comment>
<dbReference type="InterPro" id="IPR001452">
    <property type="entry name" value="SH3_domain"/>
</dbReference>
<evidence type="ECO:0000256" key="1">
    <source>
        <dbReference type="ARBA" id="ARBA00022443"/>
    </source>
</evidence>
<evidence type="ECO:0000259" key="5">
    <source>
        <dbReference type="PROSITE" id="PS50002"/>
    </source>
</evidence>
<dbReference type="PANTHER" id="PTHR14234">
    <property type="entry name" value="RIM BINDING PROTEIN-RELATED"/>
    <property type="match status" value="1"/>
</dbReference>
<proteinExistence type="predicted"/>
<keyword evidence="7" id="KW-1185">Reference proteome</keyword>
<keyword evidence="3" id="KW-0175">Coiled coil</keyword>
<evidence type="ECO:0000256" key="4">
    <source>
        <dbReference type="SAM" id="MobiDB-lite"/>
    </source>
</evidence>
<feature type="non-terminal residue" evidence="6">
    <location>
        <position position="1"/>
    </location>
</feature>
<dbReference type="GO" id="GO:0045202">
    <property type="term" value="C:synapse"/>
    <property type="evidence" value="ECO:0007669"/>
    <property type="project" value="GOC"/>
</dbReference>
<organism evidence="6 7">
    <name type="scientific">Heterotrigona itama</name>
    <dbReference type="NCBI Taxonomy" id="395501"/>
    <lineage>
        <taxon>Eukaryota</taxon>
        <taxon>Metazoa</taxon>
        <taxon>Ecdysozoa</taxon>
        <taxon>Arthropoda</taxon>
        <taxon>Hexapoda</taxon>
        <taxon>Insecta</taxon>
        <taxon>Pterygota</taxon>
        <taxon>Neoptera</taxon>
        <taxon>Endopterygota</taxon>
        <taxon>Hymenoptera</taxon>
        <taxon>Apocrita</taxon>
        <taxon>Aculeata</taxon>
        <taxon>Apoidea</taxon>
        <taxon>Anthophila</taxon>
        <taxon>Apidae</taxon>
        <taxon>Heterotrigona</taxon>
    </lineage>
</organism>
<evidence type="ECO:0000313" key="7">
    <source>
        <dbReference type="Proteomes" id="UP000752696"/>
    </source>
</evidence>
<dbReference type="EMBL" id="CAJDYZ010006120">
    <property type="protein sequence ID" value="CAD1473069.1"/>
    <property type="molecule type" value="Genomic_DNA"/>
</dbReference>
<evidence type="ECO:0000313" key="6">
    <source>
        <dbReference type="EMBL" id="CAD1473069.1"/>
    </source>
</evidence>
<feature type="region of interest" description="Disordered" evidence="4">
    <location>
        <begin position="314"/>
        <end position="430"/>
    </location>
</feature>
<gene>
    <name evidence="6" type="ORF">MHI_LOCUS351338</name>
</gene>
<evidence type="ECO:0000256" key="3">
    <source>
        <dbReference type="SAM" id="Coils"/>
    </source>
</evidence>
<dbReference type="Gene3D" id="2.30.30.40">
    <property type="entry name" value="SH3 Domains"/>
    <property type="match status" value="1"/>
</dbReference>
<dbReference type="SUPFAM" id="SSF50044">
    <property type="entry name" value="SH3-domain"/>
    <property type="match status" value="1"/>
</dbReference>
<feature type="compositionally biased region" description="Polar residues" evidence="4">
    <location>
        <begin position="472"/>
        <end position="497"/>
    </location>
</feature>
<dbReference type="Pfam" id="PF14604">
    <property type="entry name" value="SH3_9"/>
    <property type="match status" value="1"/>
</dbReference>
<dbReference type="InterPro" id="IPR040325">
    <property type="entry name" value="RIMBP1/2/3"/>
</dbReference>